<proteinExistence type="predicted"/>
<dbReference type="PANTHER" id="PTHR31900:SF36">
    <property type="entry name" value="F-BOX DOMAIN-CONTAINING PROTEIN"/>
    <property type="match status" value="1"/>
</dbReference>
<dbReference type="SMART" id="SM00579">
    <property type="entry name" value="FBD"/>
    <property type="match status" value="1"/>
</dbReference>
<dbReference type="PANTHER" id="PTHR31900">
    <property type="entry name" value="F-BOX/RNI SUPERFAMILY PROTEIN-RELATED"/>
    <property type="match status" value="1"/>
</dbReference>
<evidence type="ECO:0000259" key="1">
    <source>
        <dbReference type="SMART" id="SM00579"/>
    </source>
</evidence>
<evidence type="ECO:0000313" key="3">
    <source>
        <dbReference type="Proteomes" id="UP001558713"/>
    </source>
</evidence>
<comment type="caution">
    <text evidence="2">The sequence shown here is derived from an EMBL/GenBank/DDBJ whole genome shotgun (WGS) entry which is preliminary data.</text>
</comment>
<dbReference type="Pfam" id="PF08387">
    <property type="entry name" value="FBD"/>
    <property type="match status" value="1"/>
</dbReference>
<dbReference type="AlphaFoldDB" id="A0ABD0ZWY8"/>
<feature type="domain" description="FBD" evidence="1">
    <location>
        <begin position="104"/>
        <end position="176"/>
    </location>
</feature>
<reference evidence="2 3" key="1">
    <citation type="submission" date="2024-04" db="EMBL/GenBank/DDBJ databases">
        <title>Genome assembly C_amara_ONT_v2.</title>
        <authorList>
            <person name="Yant L."/>
            <person name="Moore C."/>
            <person name="Slenker M."/>
        </authorList>
    </citation>
    <scope>NUCLEOTIDE SEQUENCE [LARGE SCALE GENOMIC DNA]</scope>
    <source>
        <tissue evidence="2">Leaf</tissue>
    </source>
</reference>
<dbReference type="InterPro" id="IPR050232">
    <property type="entry name" value="FBL13/AtMIF1-like"/>
</dbReference>
<keyword evidence="3" id="KW-1185">Reference proteome</keyword>
<dbReference type="EMBL" id="JBANAX010000654">
    <property type="protein sequence ID" value="KAL1199132.1"/>
    <property type="molecule type" value="Genomic_DNA"/>
</dbReference>
<gene>
    <name evidence="2" type="ORF">V5N11_014629</name>
</gene>
<protein>
    <submittedName>
        <fullName evidence="2">FBD-associated F-box protein</fullName>
    </submittedName>
</protein>
<sequence length="176" mass="20641">MPELVEANVKLVCERPEKLMRSITSVKCLSLCLYGSMLEHRIEFDQLVQLELCECSPDWWDLLTWMLENSPKLQVLKLNNCKERFYCFVKDIVGRWREPSCVPECLMYHLNTFEWKCYNGEPEEKRVVAYILKNATELKTLAISAAKLYQWEITRGQREELVALPRASSSCQLLVD</sequence>
<evidence type="ECO:0000313" key="2">
    <source>
        <dbReference type="EMBL" id="KAL1199132.1"/>
    </source>
</evidence>
<name>A0ABD0ZWY8_CARAN</name>
<dbReference type="InterPro" id="IPR006566">
    <property type="entry name" value="FBD"/>
</dbReference>
<dbReference type="Proteomes" id="UP001558713">
    <property type="component" value="Unassembled WGS sequence"/>
</dbReference>
<accession>A0ABD0ZWY8</accession>
<organism evidence="2 3">
    <name type="scientific">Cardamine amara subsp. amara</name>
    <dbReference type="NCBI Taxonomy" id="228776"/>
    <lineage>
        <taxon>Eukaryota</taxon>
        <taxon>Viridiplantae</taxon>
        <taxon>Streptophyta</taxon>
        <taxon>Embryophyta</taxon>
        <taxon>Tracheophyta</taxon>
        <taxon>Spermatophyta</taxon>
        <taxon>Magnoliopsida</taxon>
        <taxon>eudicotyledons</taxon>
        <taxon>Gunneridae</taxon>
        <taxon>Pentapetalae</taxon>
        <taxon>rosids</taxon>
        <taxon>malvids</taxon>
        <taxon>Brassicales</taxon>
        <taxon>Brassicaceae</taxon>
        <taxon>Cardamineae</taxon>
        <taxon>Cardamine</taxon>
    </lineage>
</organism>